<keyword evidence="2" id="KW-1185">Reference proteome</keyword>
<organism evidence="1 2">
    <name type="scientific">Gossypium arboreum</name>
    <name type="common">Tree cotton</name>
    <name type="synonym">Gossypium nanking</name>
    <dbReference type="NCBI Taxonomy" id="29729"/>
    <lineage>
        <taxon>Eukaryota</taxon>
        <taxon>Viridiplantae</taxon>
        <taxon>Streptophyta</taxon>
        <taxon>Embryophyta</taxon>
        <taxon>Tracheophyta</taxon>
        <taxon>Spermatophyta</taxon>
        <taxon>Magnoliopsida</taxon>
        <taxon>eudicotyledons</taxon>
        <taxon>Gunneridae</taxon>
        <taxon>Pentapetalae</taxon>
        <taxon>rosids</taxon>
        <taxon>malvids</taxon>
        <taxon>Malvales</taxon>
        <taxon>Malvaceae</taxon>
        <taxon>Malvoideae</taxon>
        <taxon>Gossypium</taxon>
    </lineage>
</organism>
<evidence type="ECO:0000313" key="1">
    <source>
        <dbReference type="EMBL" id="KHG03031.1"/>
    </source>
</evidence>
<dbReference type="EMBL" id="JRRC01318825">
    <property type="protein sequence ID" value="KHG03031.1"/>
    <property type="molecule type" value="Genomic_DNA"/>
</dbReference>
<dbReference type="Proteomes" id="UP000032142">
    <property type="component" value="Unassembled WGS sequence"/>
</dbReference>
<protein>
    <submittedName>
        <fullName evidence="1">Uncharacterized protein</fullName>
    </submittedName>
</protein>
<gene>
    <name evidence="1" type="ORF">F383_39437</name>
</gene>
<dbReference type="AlphaFoldDB" id="A0A0B0MVQ2"/>
<proteinExistence type="predicted"/>
<accession>A0A0B0MVQ2</accession>
<sequence length="48" mass="5544">MNLTHSNRSILSSLMVNLACEQHINVLHLQHEIKCCKFLALKIIYGQH</sequence>
<reference evidence="2" key="1">
    <citation type="submission" date="2014-09" db="EMBL/GenBank/DDBJ databases">
        <authorList>
            <person name="Mudge J."/>
            <person name="Ramaraj T."/>
            <person name="Lindquist I.E."/>
            <person name="Bharti A.K."/>
            <person name="Sundararajan A."/>
            <person name="Cameron C.T."/>
            <person name="Woodward J.E."/>
            <person name="May G.D."/>
            <person name="Brubaker C."/>
            <person name="Broadhvest J."/>
            <person name="Wilkins T.A."/>
        </authorList>
    </citation>
    <scope>NUCLEOTIDE SEQUENCE</scope>
    <source>
        <strain evidence="2">cv. AKA8401</strain>
    </source>
</reference>
<evidence type="ECO:0000313" key="2">
    <source>
        <dbReference type="Proteomes" id="UP000032142"/>
    </source>
</evidence>
<comment type="caution">
    <text evidence="1">The sequence shown here is derived from an EMBL/GenBank/DDBJ whole genome shotgun (WGS) entry which is preliminary data.</text>
</comment>
<name>A0A0B0MVQ2_GOSAR</name>